<protein>
    <submittedName>
        <fullName evidence="2">Glycos_transf_2</fullName>
    </submittedName>
</protein>
<dbReference type="InterPro" id="IPR029044">
    <property type="entry name" value="Nucleotide-diphossugar_trans"/>
</dbReference>
<feature type="non-terminal residue" evidence="2">
    <location>
        <position position="112"/>
    </location>
</feature>
<dbReference type="CDD" id="cd04179">
    <property type="entry name" value="DPM_DPG-synthase_like"/>
    <property type="match status" value="1"/>
</dbReference>
<dbReference type="PANTHER" id="PTHR48090">
    <property type="entry name" value="UNDECAPRENYL-PHOSPHATE 4-DEOXY-4-FORMAMIDO-L-ARABINOSE TRANSFERASE-RELATED"/>
    <property type="match status" value="1"/>
</dbReference>
<dbReference type="PANTHER" id="PTHR48090:SF7">
    <property type="entry name" value="RFBJ PROTEIN"/>
    <property type="match status" value="1"/>
</dbReference>
<dbReference type="Gene3D" id="3.90.550.10">
    <property type="entry name" value="Spore Coat Polysaccharide Biosynthesis Protein SpsA, Chain A"/>
    <property type="match status" value="1"/>
</dbReference>
<evidence type="ECO:0000313" key="2">
    <source>
        <dbReference type="EMBL" id="AIA85367.1"/>
    </source>
</evidence>
<feature type="domain" description="Glycosyltransferase 2-like" evidence="1">
    <location>
        <begin position="4"/>
        <end position="106"/>
    </location>
</feature>
<dbReference type="AlphaFoldDB" id="A0A060BRT0"/>
<accession>A0A060BRT0</accession>
<organism evidence="2">
    <name type="scientific">uncultured Geobacter sp</name>
    <dbReference type="NCBI Taxonomy" id="186741"/>
    <lineage>
        <taxon>Bacteria</taxon>
        <taxon>Pseudomonadati</taxon>
        <taxon>Thermodesulfobacteriota</taxon>
        <taxon>Desulfuromonadia</taxon>
        <taxon>Geobacterales</taxon>
        <taxon>Geobacteraceae</taxon>
        <taxon>Geobacter</taxon>
        <taxon>environmental samples</taxon>
    </lineage>
</organism>
<dbReference type="EMBL" id="KF118108">
    <property type="protein sequence ID" value="AIA85367.1"/>
    <property type="molecule type" value="Genomic_DNA"/>
</dbReference>
<reference evidence="2" key="1">
    <citation type="journal article" date="2013" name="Environ. Microbiol.">
        <title>Seasonally variable intestinal metagenomes of the red palm weevil (Rhynchophorus ferrugineus).</title>
        <authorList>
            <person name="Jia S."/>
            <person name="Zhang X."/>
            <person name="Zhang G."/>
            <person name="Yin A."/>
            <person name="Zhang S."/>
            <person name="Li F."/>
            <person name="Wang L."/>
            <person name="Zhao D."/>
            <person name="Yun Q."/>
            <person name="Tala"/>
            <person name="Wang J."/>
            <person name="Sun G."/>
            <person name="Baabdullah M."/>
            <person name="Yu X."/>
            <person name="Hu S."/>
            <person name="Al-Mssallem I.S."/>
            <person name="Yu J."/>
        </authorList>
    </citation>
    <scope>NUCLEOTIDE SEQUENCE</scope>
</reference>
<name>A0A060BRT0_9BACT</name>
<proteinExistence type="predicted"/>
<evidence type="ECO:0000259" key="1">
    <source>
        <dbReference type="Pfam" id="PF00535"/>
    </source>
</evidence>
<dbReference type="InterPro" id="IPR001173">
    <property type="entry name" value="Glyco_trans_2-like"/>
</dbReference>
<dbReference type="SUPFAM" id="SSF53448">
    <property type="entry name" value="Nucleotide-diphospho-sugar transferases"/>
    <property type="match status" value="1"/>
</dbReference>
<dbReference type="InterPro" id="IPR050256">
    <property type="entry name" value="Glycosyltransferase_2"/>
</dbReference>
<sequence>MKRCVVIPSYKAAQTLRGVIESLPREIAEEGMAIMVNDGSPDETGQVADQLAAEYPFAIAVHHPRNRGYGGALKTGLKEGLSRGGDVFPIVHSDGQYAPHMAVELCAPIESG</sequence>
<dbReference type="Pfam" id="PF00535">
    <property type="entry name" value="Glycos_transf_2"/>
    <property type="match status" value="1"/>
</dbReference>